<dbReference type="PROSITE" id="PS51918">
    <property type="entry name" value="RADICAL_SAM"/>
    <property type="match status" value="1"/>
</dbReference>
<comment type="caution">
    <text evidence="6">The sequence shown here is derived from an EMBL/GenBank/DDBJ whole genome shotgun (WGS) entry which is preliminary data.</text>
</comment>
<dbReference type="RefSeq" id="WP_257820955.1">
    <property type="nucleotide sequence ID" value="NZ_JABXYM010000001.1"/>
</dbReference>
<keyword evidence="1" id="KW-0949">S-adenosyl-L-methionine</keyword>
<dbReference type="InterPro" id="IPR007197">
    <property type="entry name" value="rSAM"/>
</dbReference>
<keyword evidence="7" id="KW-1185">Reference proteome</keyword>
<dbReference type="SFLD" id="SFLDS00029">
    <property type="entry name" value="Radical_SAM"/>
    <property type="match status" value="1"/>
</dbReference>
<sequence length="438" mass="49888">MKTFQDVNSLKCLQQPSRDTPFLPREWVQMYHKIEITRESDGAAIIVPCTSANFFLMDLNPVWYVDQLVKSGGNTLFILYLDTTNSCTDKCPMCFTALTRGLEGFQQSLQVDLALKRIKELRIRYPSTFRMVSLAGPGEPLNHKDIHTLIKGAHDLGSAVRVYTAGKRLIDETIRRTLLDYTKLIRVSIDASKEDTYQRTHGVKGLKERLVGIEKMVKEKVRCSNDTLIGMHFVIQKANMNEIVPFATLAKNLGVDFVVYSQETFGKVNGGFSKDDFEKVVHDLETVEMMHSYEFRTVVPHLVQRQTYTEFDKTHYSTPDVLNNCHNSKHRLFFGVQNDFSACWLATLDAKFRRESFIGMLDKDDTMASLYNVVENGVGSELTDGAQLSCKTCVAGNYNSMINQISHFLNNETHYTTRLIEHAPGNHSDSNYKFILKN</sequence>
<dbReference type="GO" id="GO:0046872">
    <property type="term" value="F:metal ion binding"/>
    <property type="evidence" value="ECO:0007669"/>
    <property type="project" value="UniProtKB-KW"/>
</dbReference>
<dbReference type="InterPro" id="IPR058240">
    <property type="entry name" value="rSAM_sf"/>
</dbReference>
<evidence type="ECO:0000256" key="3">
    <source>
        <dbReference type="ARBA" id="ARBA00023004"/>
    </source>
</evidence>
<keyword evidence="3" id="KW-0408">Iron</keyword>
<feature type="domain" description="Radical SAM core" evidence="5">
    <location>
        <begin position="71"/>
        <end position="296"/>
    </location>
</feature>
<dbReference type="GO" id="GO:0003824">
    <property type="term" value="F:catalytic activity"/>
    <property type="evidence" value="ECO:0007669"/>
    <property type="project" value="InterPro"/>
</dbReference>
<proteinExistence type="predicted"/>
<dbReference type="Gene3D" id="3.20.20.70">
    <property type="entry name" value="Aldolase class I"/>
    <property type="match status" value="1"/>
</dbReference>
<reference evidence="6" key="1">
    <citation type="submission" date="2020-06" db="EMBL/GenBank/DDBJ databases">
        <title>Insight into the genomes of haloalkaliphilic bacilli from Kenyan soda lakes.</title>
        <authorList>
            <person name="Mwirichia R."/>
            <person name="Villamizar G.C."/>
            <person name="Poehlein A."/>
            <person name="Mugweru J."/>
            <person name="Kipnyargis A."/>
            <person name="Kiplimo D."/>
            <person name="Orwa P."/>
            <person name="Daniel R."/>
        </authorList>
    </citation>
    <scope>NUCLEOTIDE SEQUENCE</scope>
    <source>
        <strain evidence="6">B1096_S55</strain>
    </source>
</reference>
<evidence type="ECO:0000313" key="6">
    <source>
        <dbReference type="EMBL" id="MCR6096320.1"/>
    </source>
</evidence>
<evidence type="ECO:0000256" key="2">
    <source>
        <dbReference type="ARBA" id="ARBA00022723"/>
    </source>
</evidence>
<evidence type="ECO:0000259" key="5">
    <source>
        <dbReference type="PROSITE" id="PS51918"/>
    </source>
</evidence>
<name>A0A9Q4B1A5_SALAG</name>
<keyword evidence="4" id="KW-0411">Iron-sulfur</keyword>
<keyword evidence="2" id="KW-0479">Metal-binding</keyword>
<gene>
    <name evidence="6" type="ORF">HXA33_07130</name>
</gene>
<dbReference type="PANTHER" id="PTHR11228:SF7">
    <property type="entry name" value="PQQA PEPTIDE CYCLASE"/>
    <property type="match status" value="1"/>
</dbReference>
<dbReference type="InterPro" id="IPR050377">
    <property type="entry name" value="Radical_SAM_PqqE_MftC-like"/>
</dbReference>
<dbReference type="SUPFAM" id="SSF102114">
    <property type="entry name" value="Radical SAM enzymes"/>
    <property type="match status" value="1"/>
</dbReference>
<dbReference type="SFLD" id="SFLDG01067">
    <property type="entry name" value="SPASM/twitch_domain_containing"/>
    <property type="match status" value="1"/>
</dbReference>
<dbReference type="AlphaFoldDB" id="A0A9Q4B1A5"/>
<dbReference type="Pfam" id="PF04055">
    <property type="entry name" value="Radical_SAM"/>
    <property type="match status" value="1"/>
</dbReference>
<dbReference type="GO" id="GO:0051536">
    <property type="term" value="F:iron-sulfur cluster binding"/>
    <property type="evidence" value="ECO:0007669"/>
    <property type="project" value="UniProtKB-KW"/>
</dbReference>
<dbReference type="EMBL" id="JABXYM010000001">
    <property type="protein sequence ID" value="MCR6096320.1"/>
    <property type="molecule type" value="Genomic_DNA"/>
</dbReference>
<dbReference type="InterPro" id="IPR013785">
    <property type="entry name" value="Aldolase_TIM"/>
</dbReference>
<dbReference type="CDD" id="cd01335">
    <property type="entry name" value="Radical_SAM"/>
    <property type="match status" value="1"/>
</dbReference>
<evidence type="ECO:0000256" key="1">
    <source>
        <dbReference type="ARBA" id="ARBA00022691"/>
    </source>
</evidence>
<dbReference type="Proteomes" id="UP001057753">
    <property type="component" value="Unassembled WGS sequence"/>
</dbReference>
<evidence type="ECO:0000256" key="4">
    <source>
        <dbReference type="ARBA" id="ARBA00023014"/>
    </source>
</evidence>
<dbReference type="PANTHER" id="PTHR11228">
    <property type="entry name" value="RADICAL SAM DOMAIN PROTEIN"/>
    <property type="match status" value="1"/>
</dbReference>
<organism evidence="6 7">
    <name type="scientific">Salipaludibacillus agaradhaerens</name>
    <name type="common">Bacillus agaradhaerens</name>
    <dbReference type="NCBI Taxonomy" id="76935"/>
    <lineage>
        <taxon>Bacteria</taxon>
        <taxon>Bacillati</taxon>
        <taxon>Bacillota</taxon>
        <taxon>Bacilli</taxon>
        <taxon>Bacillales</taxon>
        <taxon>Bacillaceae</taxon>
    </lineage>
</organism>
<protein>
    <submittedName>
        <fullName evidence="6">Radical SAM protein</fullName>
    </submittedName>
</protein>
<accession>A0A9Q4B1A5</accession>
<evidence type="ECO:0000313" key="7">
    <source>
        <dbReference type="Proteomes" id="UP001057753"/>
    </source>
</evidence>